<dbReference type="AlphaFoldDB" id="A0A917FFE9"/>
<dbReference type="Proteomes" id="UP000632498">
    <property type="component" value="Unassembled WGS sequence"/>
</dbReference>
<reference evidence="1" key="1">
    <citation type="journal article" date="2014" name="Int. J. Syst. Evol. Microbiol.">
        <title>Complete genome sequence of Corynebacterium casei LMG S-19264T (=DSM 44701T), isolated from a smear-ripened cheese.</title>
        <authorList>
            <consortium name="US DOE Joint Genome Institute (JGI-PGF)"/>
            <person name="Walter F."/>
            <person name="Albersmeier A."/>
            <person name="Kalinowski J."/>
            <person name="Ruckert C."/>
        </authorList>
    </citation>
    <scope>NUCLEOTIDE SEQUENCE</scope>
    <source>
        <strain evidence="1">CGMCC 1.15254</strain>
    </source>
</reference>
<accession>A0A917FFE9</accession>
<organism evidence="1 2">
    <name type="scientific">Terasakiella brassicae</name>
    <dbReference type="NCBI Taxonomy" id="1634917"/>
    <lineage>
        <taxon>Bacteria</taxon>
        <taxon>Pseudomonadati</taxon>
        <taxon>Pseudomonadota</taxon>
        <taxon>Alphaproteobacteria</taxon>
        <taxon>Rhodospirillales</taxon>
        <taxon>Terasakiellaceae</taxon>
        <taxon>Terasakiella</taxon>
    </lineage>
</organism>
<keyword evidence="2" id="KW-1185">Reference proteome</keyword>
<evidence type="ECO:0000313" key="2">
    <source>
        <dbReference type="Proteomes" id="UP000632498"/>
    </source>
</evidence>
<dbReference type="EMBL" id="BMHV01000044">
    <property type="protein sequence ID" value="GGF76084.1"/>
    <property type="molecule type" value="Genomic_DNA"/>
</dbReference>
<reference evidence="1" key="2">
    <citation type="submission" date="2020-09" db="EMBL/GenBank/DDBJ databases">
        <authorList>
            <person name="Sun Q."/>
            <person name="Zhou Y."/>
        </authorList>
    </citation>
    <scope>NUCLEOTIDE SEQUENCE</scope>
    <source>
        <strain evidence="1">CGMCC 1.15254</strain>
    </source>
</reference>
<evidence type="ECO:0000313" key="1">
    <source>
        <dbReference type="EMBL" id="GGF76084.1"/>
    </source>
</evidence>
<gene>
    <name evidence="1" type="ORF">GCM10011332_32580</name>
</gene>
<sequence>MPKLSFHRQPITLDESVMFGYLVHKYAEAAKAQKLETDGSFYLSLAERFHHAPLDLDLQDLAIKGLQKRGYIKIKHKKSSGKRLYKLFVDKLLRDVNFQ</sequence>
<dbReference type="RefSeq" id="WP_188667182.1">
    <property type="nucleotide sequence ID" value="NZ_BMHV01000044.1"/>
</dbReference>
<proteinExistence type="predicted"/>
<protein>
    <submittedName>
        <fullName evidence="1">Uncharacterized protein</fullName>
    </submittedName>
</protein>
<name>A0A917FFE9_9PROT</name>
<comment type="caution">
    <text evidence="1">The sequence shown here is derived from an EMBL/GenBank/DDBJ whole genome shotgun (WGS) entry which is preliminary data.</text>
</comment>